<gene>
    <name evidence="3" type="ORF">Tco_1054627</name>
</gene>
<feature type="coiled-coil region" evidence="1">
    <location>
        <begin position="308"/>
        <end position="353"/>
    </location>
</feature>
<protein>
    <submittedName>
        <fullName evidence="3">Protodermal factor 1-like protein</fullName>
    </submittedName>
</protein>
<evidence type="ECO:0000256" key="2">
    <source>
        <dbReference type="SAM" id="MobiDB-lite"/>
    </source>
</evidence>
<dbReference type="PANTHER" id="PTHR33210">
    <property type="entry name" value="PROTODERMAL FACTOR 1"/>
    <property type="match status" value="1"/>
</dbReference>
<accession>A0ABQ5GXD3</accession>
<dbReference type="PANTHER" id="PTHR33210:SF23">
    <property type="entry name" value="PROTODERMAL FACTOR 1"/>
    <property type="match status" value="1"/>
</dbReference>
<feature type="compositionally biased region" description="Basic residues" evidence="2">
    <location>
        <begin position="256"/>
        <end position="280"/>
    </location>
</feature>
<dbReference type="InterPro" id="IPR039923">
    <property type="entry name" value="Protodermal_1"/>
</dbReference>
<evidence type="ECO:0000313" key="4">
    <source>
        <dbReference type="Proteomes" id="UP001151760"/>
    </source>
</evidence>
<name>A0ABQ5GXD3_9ASTR</name>
<evidence type="ECO:0000256" key="1">
    <source>
        <dbReference type="SAM" id="Coils"/>
    </source>
</evidence>
<proteinExistence type="predicted"/>
<keyword evidence="4" id="KW-1185">Reference proteome</keyword>
<dbReference type="CDD" id="cd22265">
    <property type="entry name" value="UDM1_RNF168"/>
    <property type="match status" value="1"/>
</dbReference>
<organism evidence="3 4">
    <name type="scientific">Tanacetum coccineum</name>
    <dbReference type="NCBI Taxonomy" id="301880"/>
    <lineage>
        <taxon>Eukaryota</taxon>
        <taxon>Viridiplantae</taxon>
        <taxon>Streptophyta</taxon>
        <taxon>Embryophyta</taxon>
        <taxon>Tracheophyta</taxon>
        <taxon>Spermatophyta</taxon>
        <taxon>Magnoliopsida</taxon>
        <taxon>eudicotyledons</taxon>
        <taxon>Gunneridae</taxon>
        <taxon>Pentapetalae</taxon>
        <taxon>asterids</taxon>
        <taxon>campanulids</taxon>
        <taxon>Asterales</taxon>
        <taxon>Asteraceae</taxon>
        <taxon>Asteroideae</taxon>
        <taxon>Anthemideae</taxon>
        <taxon>Anthemidinae</taxon>
        <taxon>Tanacetum</taxon>
    </lineage>
</organism>
<reference evidence="3" key="2">
    <citation type="submission" date="2022-01" db="EMBL/GenBank/DDBJ databases">
        <authorList>
            <person name="Yamashiro T."/>
            <person name="Shiraishi A."/>
            <person name="Satake H."/>
            <person name="Nakayama K."/>
        </authorList>
    </citation>
    <scope>NUCLEOTIDE SEQUENCE</scope>
</reference>
<dbReference type="EMBL" id="BQNB010018976">
    <property type="protein sequence ID" value="GJT80285.1"/>
    <property type="molecule type" value="Genomic_DNA"/>
</dbReference>
<keyword evidence="1" id="KW-0175">Coiled coil</keyword>
<reference evidence="3" key="1">
    <citation type="journal article" date="2022" name="Int. J. Mol. Sci.">
        <title>Draft Genome of Tanacetum Coccineum: Genomic Comparison of Closely Related Tanacetum-Family Plants.</title>
        <authorList>
            <person name="Yamashiro T."/>
            <person name="Shiraishi A."/>
            <person name="Nakayama K."/>
            <person name="Satake H."/>
        </authorList>
    </citation>
    <scope>NUCLEOTIDE SEQUENCE</scope>
</reference>
<evidence type="ECO:0000313" key="3">
    <source>
        <dbReference type="EMBL" id="GJT80285.1"/>
    </source>
</evidence>
<feature type="region of interest" description="Disordered" evidence="2">
    <location>
        <begin position="223"/>
        <end position="289"/>
    </location>
</feature>
<sequence length="467" mass="52613">MGLGSIPGFQSTMGLQEALSNTRTDGIGALYREGTASLLNSMVNRNFPFTTSRVRDSFVAALSSNNAAAAQAEIFKLANEGRKSKDSVFTVNFYHDGIFIYNPLRYVEGDAKQITDVNFDGMTVNDLRNHSEKTVRKTENTAKELDGFGRLVAYCVHAVAGYMHLNRDPDVGVSEWYTQENWFSAYQFSIKPVCGTSMEKKIVSRSGRRMTCSNCLEVGHNKTTCHKDPIPKTPIPRKSPGRKSQTKSVAYASSRGRGRGSRGGGRGRRGAHAGRGRLGRGRVGQQPHQERMSLGMHWIMNTWKHLIIEEEENKMAREKEILERQDEEALQQAMEEEREYKRQGEERKRYYKEQRQWDLDNDYLNPKNFTMSEDEMDLAVAEGLVQDQMIDKVVVTEEGVSVSSNTRGRSKGKKVANEPAPALPFRIYHKNRGGSERVAKIQAKKFKIDYNGTGLSAHKAFSLCESE</sequence>
<comment type="caution">
    <text evidence="3">The sequence shown here is derived from an EMBL/GenBank/DDBJ whole genome shotgun (WGS) entry which is preliminary data.</text>
</comment>
<dbReference type="Proteomes" id="UP001151760">
    <property type="component" value="Unassembled WGS sequence"/>
</dbReference>